<dbReference type="EMBL" id="JAJGNA010000005">
    <property type="protein sequence ID" value="MCC4308214.1"/>
    <property type="molecule type" value="Genomic_DNA"/>
</dbReference>
<protein>
    <submittedName>
        <fullName evidence="6">HPr family phosphocarrier protein</fullName>
    </submittedName>
</protein>
<comment type="subcellular location">
    <subcellularLocation>
        <location evidence="1">Cytoplasm</location>
    </subcellularLocation>
</comment>
<gene>
    <name evidence="6" type="ORF">LL252_06480</name>
</gene>
<evidence type="ECO:0000256" key="2">
    <source>
        <dbReference type="ARBA" id="ARBA00010736"/>
    </source>
</evidence>
<reference evidence="6" key="1">
    <citation type="submission" date="2021-10" db="EMBL/GenBank/DDBJ databases">
        <title>The diversity and Nitrogen Metabolism of Culturable Nitrate-Utilizing Bacteria Within the Oxygen Minimum Zone of the Changjiang (Yangtze River)Estuary.</title>
        <authorList>
            <person name="Zhang D."/>
            <person name="Zheng J."/>
            <person name="Liu S."/>
            <person name="He W."/>
        </authorList>
    </citation>
    <scope>NUCLEOTIDE SEQUENCE</scope>
    <source>
        <strain evidence="6">FXH-223</strain>
    </source>
</reference>
<dbReference type="NCBIfam" id="TIGR01003">
    <property type="entry name" value="PTS_HPr_family"/>
    <property type="match status" value="1"/>
</dbReference>
<dbReference type="InterPro" id="IPR050399">
    <property type="entry name" value="HPr"/>
</dbReference>
<evidence type="ECO:0000256" key="1">
    <source>
        <dbReference type="ARBA" id="ARBA00004496"/>
    </source>
</evidence>
<evidence type="ECO:0000256" key="3">
    <source>
        <dbReference type="ARBA" id="ARBA00022490"/>
    </source>
</evidence>
<keyword evidence="7" id="KW-1185">Reference proteome</keyword>
<dbReference type="AlphaFoldDB" id="A0A9Q3UMJ8"/>
<comment type="caution">
    <text evidence="6">The sequence shown here is derived from an EMBL/GenBank/DDBJ whole genome shotgun (WGS) entry which is preliminary data.</text>
</comment>
<evidence type="ECO:0000256" key="4">
    <source>
        <dbReference type="ARBA" id="ARBA00022683"/>
    </source>
</evidence>
<evidence type="ECO:0000313" key="6">
    <source>
        <dbReference type="EMBL" id="MCC4308214.1"/>
    </source>
</evidence>
<dbReference type="Pfam" id="PF00381">
    <property type="entry name" value="PTS-HPr"/>
    <property type="match status" value="1"/>
</dbReference>
<dbReference type="PRINTS" id="PR00107">
    <property type="entry name" value="PHOSPHOCPHPR"/>
</dbReference>
<dbReference type="PANTHER" id="PTHR33705">
    <property type="entry name" value="PHOSPHOCARRIER PROTEIN HPR"/>
    <property type="match status" value="1"/>
</dbReference>
<evidence type="ECO:0000313" key="7">
    <source>
        <dbReference type="Proteomes" id="UP001108027"/>
    </source>
</evidence>
<dbReference type="RefSeq" id="WP_204426944.1">
    <property type="nucleotide sequence ID" value="NZ_ARXL01000216.1"/>
</dbReference>
<dbReference type="SUPFAM" id="SSF55594">
    <property type="entry name" value="HPr-like"/>
    <property type="match status" value="1"/>
</dbReference>
<dbReference type="CDD" id="cd00367">
    <property type="entry name" value="PTS-HPr_like"/>
    <property type="match status" value="1"/>
</dbReference>
<dbReference type="GO" id="GO:0009401">
    <property type="term" value="P:phosphoenolpyruvate-dependent sugar phosphotransferase system"/>
    <property type="evidence" value="ECO:0007669"/>
    <property type="project" value="UniProtKB-KW"/>
</dbReference>
<dbReference type="InterPro" id="IPR000032">
    <property type="entry name" value="HPr-like"/>
</dbReference>
<evidence type="ECO:0000259" key="5">
    <source>
        <dbReference type="PROSITE" id="PS51350"/>
    </source>
</evidence>
<dbReference type="PROSITE" id="PS51350">
    <property type="entry name" value="PTS_HPR_DOM"/>
    <property type="match status" value="1"/>
</dbReference>
<dbReference type="InterPro" id="IPR002114">
    <property type="entry name" value="PTS_HPr_Ser_P_site"/>
</dbReference>
<sequence>MIERNLTVTNKLGLHARAAAKVVSVSCRYSCTIQVLQGERAIDAKSIMGLLMLGAAKGTTLTVRVDGEDEVPAMDELADLFERKFDEGE</sequence>
<dbReference type="GO" id="GO:0005737">
    <property type="term" value="C:cytoplasm"/>
    <property type="evidence" value="ECO:0007669"/>
    <property type="project" value="UniProtKB-SubCell"/>
</dbReference>
<dbReference type="Gene3D" id="3.30.1340.10">
    <property type="entry name" value="HPr-like"/>
    <property type="match status" value="1"/>
</dbReference>
<name>A0A9Q3UMJ8_9GAMM</name>
<accession>A0A9Q3UMJ8</accession>
<dbReference type="InterPro" id="IPR001020">
    <property type="entry name" value="PTS_HPr_His_P_site"/>
</dbReference>
<keyword evidence="3" id="KW-0963">Cytoplasm</keyword>
<dbReference type="InterPro" id="IPR035895">
    <property type="entry name" value="HPr-like_sf"/>
</dbReference>
<feature type="domain" description="HPr" evidence="5">
    <location>
        <begin position="1"/>
        <end position="88"/>
    </location>
</feature>
<keyword evidence="4" id="KW-0598">Phosphotransferase system</keyword>
<organism evidence="6 7">
    <name type="scientific">Alloalcanivorax marinus</name>
    <dbReference type="NCBI Taxonomy" id="1177169"/>
    <lineage>
        <taxon>Bacteria</taxon>
        <taxon>Pseudomonadati</taxon>
        <taxon>Pseudomonadota</taxon>
        <taxon>Gammaproteobacteria</taxon>
        <taxon>Oceanospirillales</taxon>
        <taxon>Alcanivoracaceae</taxon>
        <taxon>Alloalcanivorax</taxon>
    </lineage>
</organism>
<proteinExistence type="inferred from homology"/>
<dbReference type="PROSITE" id="PS00369">
    <property type="entry name" value="PTS_HPR_HIS"/>
    <property type="match status" value="1"/>
</dbReference>
<dbReference type="PANTHER" id="PTHR33705:SF2">
    <property type="entry name" value="PHOSPHOCARRIER PROTEIN NPR"/>
    <property type="match status" value="1"/>
</dbReference>
<dbReference type="Proteomes" id="UP001108027">
    <property type="component" value="Unassembled WGS sequence"/>
</dbReference>
<dbReference type="PROSITE" id="PS00589">
    <property type="entry name" value="PTS_HPR_SER"/>
    <property type="match status" value="1"/>
</dbReference>
<comment type="similarity">
    <text evidence="2">Belongs to the HPr family.</text>
</comment>